<dbReference type="InterPro" id="IPR005475">
    <property type="entry name" value="Transketolase-like_Pyr-bd"/>
</dbReference>
<evidence type="ECO:0000256" key="6">
    <source>
        <dbReference type="ARBA" id="ARBA00022723"/>
    </source>
</evidence>
<feature type="domain" description="Transketolase-like pyrimidine-binding" evidence="9">
    <location>
        <begin position="375"/>
        <end position="570"/>
    </location>
</feature>
<dbReference type="Gene3D" id="3.40.50.920">
    <property type="match status" value="1"/>
</dbReference>
<dbReference type="STRING" id="2070753.A0A3A2ZS28"/>
<evidence type="ECO:0000256" key="8">
    <source>
        <dbReference type="ARBA" id="ARBA00023052"/>
    </source>
</evidence>
<dbReference type="Proteomes" id="UP000266188">
    <property type="component" value="Unassembled WGS sequence"/>
</dbReference>
<dbReference type="InterPro" id="IPR055152">
    <property type="entry name" value="Transketolase-like_C_2"/>
</dbReference>
<dbReference type="Gene3D" id="3.40.50.970">
    <property type="match status" value="3"/>
</dbReference>
<comment type="cofactor">
    <cofactor evidence="3">
        <name>thiamine diphosphate</name>
        <dbReference type="ChEBI" id="CHEBI:58937"/>
    </cofactor>
</comment>
<dbReference type="GO" id="GO:0046872">
    <property type="term" value="F:metal ion binding"/>
    <property type="evidence" value="ECO:0007669"/>
    <property type="project" value="UniProtKB-KW"/>
</dbReference>
<keyword evidence="7" id="KW-0460">Magnesium</keyword>
<dbReference type="AlphaFoldDB" id="A0A3A2ZS28"/>
<comment type="caution">
    <text evidence="10">The sequence shown here is derived from an EMBL/GenBank/DDBJ whole genome shotgun (WGS) entry which is preliminary data.</text>
</comment>
<keyword evidence="8" id="KW-0786">Thiamine pyrophosphate</keyword>
<evidence type="ECO:0000313" key="11">
    <source>
        <dbReference type="Proteomes" id="UP000266188"/>
    </source>
</evidence>
<dbReference type="EMBL" id="MVGC01000057">
    <property type="protein sequence ID" value="RJE25123.1"/>
    <property type="molecule type" value="Genomic_DNA"/>
</dbReference>
<dbReference type="InterPro" id="IPR005474">
    <property type="entry name" value="Transketolase_N"/>
</dbReference>
<dbReference type="Pfam" id="PF00456">
    <property type="entry name" value="Transketolase_N"/>
    <property type="match status" value="1"/>
</dbReference>
<organism evidence="10 11">
    <name type="scientific">Aspergillus sclerotialis</name>
    <dbReference type="NCBI Taxonomy" id="2070753"/>
    <lineage>
        <taxon>Eukaryota</taxon>
        <taxon>Fungi</taxon>
        <taxon>Dikarya</taxon>
        <taxon>Ascomycota</taxon>
        <taxon>Pezizomycotina</taxon>
        <taxon>Eurotiomycetes</taxon>
        <taxon>Eurotiomycetidae</taxon>
        <taxon>Eurotiales</taxon>
        <taxon>Aspergillaceae</taxon>
        <taxon>Aspergillus</taxon>
        <taxon>Aspergillus subgen. Polypaecilum</taxon>
    </lineage>
</organism>
<gene>
    <name evidence="10" type="ORF">PHISCL_02529</name>
</gene>
<keyword evidence="5" id="KW-0808">Transferase</keyword>
<dbReference type="SUPFAM" id="SSF52922">
    <property type="entry name" value="TK C-terminal domain-like"/>
    <property type="match status" value="1"/>
</dbReference>
<dbReference type="GO" id="GO:0005634">
    <property type="term" value="C:nucleus"/>
    <property type="evidence" value="ECO:0007669"/>
    <property type="project" value="TreeGrafter"/>
</dbReference>
<dbReference type="PANTHER" id="PTHR43522:SF6">
    <property type="entry name" value="TRANSKETOLASE-LIKE PYRIMIDINE-BINDING DOMAIN-CONTAINING PROTEIN-RELATED"/>
    <property type="match status" value="1"/>
</dbReference>
<comment type="similarity">
    <text evidence="4">Belongs to the transketolase family.</text>
</comment>
<dbReference type="InterPro" id="IPR029061">
    <property type="entry name" value="THDP-binding"/>
</dbReference>
<dbReference type="InterPro" id="IPR020826">
    <property type="entry name" value="Transketolase_BS"/>
</dbReference>
<dbReference type="InterPro" id="IPR033247">
    <property type="entry name" value="Transketolase_fam"/>
</dbReference>
<evidence type="ECO:0000256" key="3">
    <source>
        <dbReference type="ARBA" id="ARBA00001964"/>
    </source>
</evidence>
<sequence>MALTEMEANIQRDRDKNITDDELATLTLRNLIFDICNQNGGGHGGSAIGMAAIGVALWKYIMRYNPSNPSWFDRDRFVLSNGHCAMFLYALNYLTGFDSWTMEELKGYAGAKLNGFTTMAHGHPEIECPGVEVTTGPLGQGIANAVGLAIASKNLSASFNEPGFDVVNSSVYCMTGDGCLMEGVALEAISLAGHLRLENLILIYDNNGTTCDGPLSWINTEDTNGKMRSCGWHVVDVIDGSHNVQAICAALQHARNLRGKPVFVNVRTIIGVGTSTAGTAKAHHGAFDNESVSRSKILAGGDPSVTHYVTERGLKFFRECKSHGENLEKQWLELLEKYTYVYPDKAREFASRRRGTFSGHNDLLQKIGTNSFRGMPTRESNGLVLERLWQVCPLIGGGADLVNSNKFLYSEADVFHPSVSYRGRYIRYGIREHAMASISNGLAAFHPGTFLPVTATFLMFYIYAAPGVRMGALSHLPTVHIATHDSFGKVLDSLTVYTERSEKTNKLTAEGQNGPTHQPVELDSLYRAMPNLTYVRPCDAEEVVGAWMCALQSTSNPTMISIARDPAGEVPNTNRLLTLRGAYVIDEDVNADLTLVSCGSNLHHVVVAVKQLRQESIRCRIVSCPSFDLFDRQTEEYRQSVFPLNGKAIVSVEEYVATTWARYVTASIGMKTYGYSASNESNYERFGLDAKGIVSRIKSYMLFLDGRNARQMGWRSI</sequence>
<reference evidence="11" key="1">
    <citation type="submission" date="2017-02" db="EMBL/GenBank/DDBJ databases">
        <authorList>
            <person name="Tafer H."/>
            <person name="Lopandic K."/>
        </authorList>
    </citation>
    <scope>NUCLEOTIDE SEQUENCE [LARGE SCALE GENOMIC DNA]</scope>
    <source>
        <strain evidence="11">CBS 366.77</strain>
    </source>
</reference>
<dbReference type="PANTHER" id="PTHR43522">
    <property type="entry name" value="TRANSKETOLASE"/>
    <property type="match status" value="1"/>
</dbReference>
<dbReference type="Pfam" id="PF22613">
    <property type="entry name" value="Transketolase_C_1"/>
    <property type="match status" value="1"/>
</dbReference>
<dbReference type="GO" id="GO:0004802">
    <property type="term" value="F:transketolase activity"/>
    <property type="evidence" value="ECO:0007669"/>
    <property type="project" value="TreeGrafter"/>
</dbReference>
<dbReference type="PROSITE" id="PS00802">
    <property type="entry name" value="TRANSKETOLASE_2"/>
    <property type="match status" value="1"/>
</dbReference>
<keyword evidence="6" id="KW-0479">Metal-binding</keyword>
<keyword evidence="11" id="KW-1185">Reference proteome</keyword>
<evidence type="ECO:0000313" key="10">
    <source>
        <dbReference type="EMBL" id="RJE25123.1"/>
    </source>
</evidence>
<accession>A0A3A2ZS28</accession>
<evidence type="ECO:0000259" key="9">
    <source>
        <dbReference type="SMART" id="SM00861"/>
    </source>
</evidence>
<dbReference type="GO" id="GO:0006098">
    <property type="term" value="P:pentose-phosphate shunt"/>
    <property type="evidence" value="ECO:0007669"/>
    <property type="project" value="TreeGrafter"/>
</dbReference>
<protein>
    <recommendedName>
        <fullName evidence="9">Transketolase-like pyrimidine-binding domain-containing protein</fullName>
    </recommendedName>
</protein>
<dbReference type="Pfam" id="PF02779">
    <property type="entry name" value="Transket_pyr"/>
    <property type="match status" value="2"/>
</dbReference>
<dbReference type="GO" id="GO:0005829">
    <property type="term" value="C:cytosol"/>
    <property type="evidence" value="ECO:0007669"/>
    <property type="project" value="TreeGrafter"/>
</dbReference>
<evidence type="ECO:0000256" key="1">
    <source>
        <dbReference type="ARBA" id="ARBA00001941"/>
    </source>
</evidence>
<evidence type="ECO:0000256" key="4">
    <source>
        <dbReference type="ARBA" id="ARBA00007131"/>
    </source>
</evidence>
<comment type="cofactor">
    <cofactor evidence="2">
        <name>Mg(2+)</name>
        <dbReference type="ChEBI" id="CHEBI:18420"/>
    </cofactor>
</comment>
<dbReference type="SUPFAM" id="SSF52518">
    <property type="entry name" value="Thiamin diphosphate-binding fold (THDP-binding)"/>
    <property type="match status" value="2"/>
</dbReference>
<evidence type="ECO:0000256" key="7">
    <source>
        <dbReference type="ARBA" id="ARBA00022842"/>
    </source>
</evidence>
<evidence type="ECO:0000256" key="5">
    <source>
        <dbReference type="ARBA" id="ARBA00022679"/>
    </source>
</evidence>
<dbReference type="SMART" id="SM00861">
    <property type="entry name" value="Transket_pyr"/>
    <property type="match status" value="1"/>
</dbReference>
<dbReference type="InterPro" id="IPR009014">
    <property type="entry name" value="Transketo_C/PFOR_II"/>
</dbReference>
<dbReference type="CDD" id="cd02012">
    <property type="entry name" value="TPP_TK"/>
    <property type="match status" value="1"/>
</dbReference>
<evidence type="ECO:0000256" key="2">
    <source>
        <dbReference type="ARBA" id="ARBA00001946"/>
    </source>
</evidence>
<name>A0A3A2ZS28_9EURO</name>
<dbReference type="OrthoDB" id="10267175at2759"/>
<comment type="cofactor">
    <cofactor evidence="1">
        <name>Co(2+)</name>
        <dbReference type="ChEBI" id="CHEBI:48828"/>
    </cofactor>
</comment>
<proteinExistence type="inferred from homology"/>
<dbReference type="CDD" id="cd07033">
    <property type="entry name" value="TPP_PYR_DXS_TK_like"/>
    <property type="match status" value="1"/>
</dbReference>